<evidence type="ECO:0000313" key="1">
    <source>
        <dbReference type="EMBL" id="UOE32849.1"/>
    </source>
</evidence>
<sequence>MSTAYTNRIHDIKYIYDSIEQVSIQHPGFAHFDSGSDTELGKPDYSYPLLYLETIGQVTESTKTETYSIALNICDRIAADPNHRQRVEGHSKVKQLFSEAKRLIELLVGAVNVSDANILFYDHLSSDDLVAVRGEFTITVKRFVNPHDVKQLLEGGAK</sequence>
<keyword evidence="2" id="KW-1185">Reference proteome</keyword>
<dbReference type="RefSeq" id="WP_243512129.1">
    <property type="nucleotide sequence ID" value="NZ_CP094534.1"/>
</dbReference>
<protein>
    <submittedName>
        <fullName evidence="1">Uncharacterized protein</fullName>
    </submittedName>
</protein>
<name>A0ABY4B221_9BACT</name>
<proteinExistence type="predicted"/>
<accession>A0ABY4B221</accession>
<evidence type="ECO:0000313" key="2">
    <source>
        <dbReference type="Proteomes" id="UP000831390"/>
    </source>
</evidence>
<dbReference type="EMBL" id="CP094534">
    <property type="protein sequence ID" value="UOE32849.1"/>
    <property type="molecule type" value="Genomic_DNA"/>
</dbReference>
<organism evidence="1 2">
    <name type="scientific">Hymenobacter monticola</name>
    <dbReference type="NCBI Taxonomy" id="1705399"/>
    <lineage>
        <taxon>Bacteria</taxon>
        <taxon>Pseudomonadati</taxon>
        <taxon>Bacteroidota</taxon>
        <taxon>Cytophagia</taxon>
        <taxon>Cytophagales</taxon>
        <taxon>Hymenobacteraceae</taxon>
        <taxon>Hymenobacter</taxon>
    </lineage>
</organism>
<gene>
    <name evidence="1" type="ORF">MTP16_17145</name>
</gene>
<dbReference type="Proteomes" id="UP000831390">
    <property type="component" value="Chromosome"/>
</dbReference>
<reference evidence="1 2" key="1">
    <citation type="submission" date="2022-03" db="EMBL/GenBank/DDBJ databases">
        <title>Hymenobactersp. isolated from the air.</title>
        <authorList>
            <person name="Won M."/>
            <person name="Kwon S.-W."/>
        </authorList>
    </citation>
    <scope>NUCLEOTIDE SEQUENCE [LARGE SCALE GENOMIC DNA]</scope>
    <source>
        <strain evidence="1 2">KACC 22596</strain>
    </source>
</reference>